<reference evidence="5 6" key="1">
    <citation type="journal article" date="2021" name="Commun. Biol.">
        <title>The genome of Shorea leprosula (Dipterocarpaceae) highlights the ecological relevance of drought in aseasonal tropical rainforests.</title>
        <authorList>
            <person name="Ng K.K.S."/>
            <person name="Kobayashi M.J."/>
            <person name="Fawcett J.A."/>
            <person name="Hatakeyama M."/>
            <person name="Paape T."/>
            <person name="Ng C.H."/>
            <person name="Ang C.C."/>
            <person name="Tnah L.H."/>
            <person name="Lee C.T."/>
            <person name="Nishiyama T."/>
            <person name="Sese J."/>
            <person name="O'Brien M.J."/>
            <person name="Copetti D."/>
            <person name="Mohd Noor M.I."/>
            <person name="Ong R.C."/>
            <person name="Putra M."/>
            <person name="Sireger I.Z."/>
            <person name="Indrioko S."/>
            <person name="Kosugi Y."/>
            <person name="Izuno A."/>
            <person name="Isagi Y."/>
            <person name="Lee S.L."/>
            <person name="Shimizu K.K."/>
        </authorList>
    </citation>
    <scope>NUCLEOTIDE SEQUENCE [LARGE SCALE GENOMIC DNA]</scope>
    <source>
        <strain evidence="5">214</strain>
    </source>
</reference>
<dbReference type="EMBL" id="BPVZ01000058">
    <property type="protein sequence ID" value="GKV21718.1"/>
    <property type="molecule type" value="Genomic_DNA"/>
</dbReference>
<keyword evidence="6" id="KW-1185">Reference proteome</keyword>
<evidence type="ECO:0000256" key="2">
    <source>
        <dbReference type="ARBA" id="ARBA00022598"/>
    </source>
</evidence>
<dbReference type="InterPro" id="IPR000559">
    <property type="entry name" value="Formate_THF_ligase"/>
</dbReference>
<keyword evidence="4" id="KW-0067">ATP-binding</keyword>
<dbReference type="GO" id="GO:0004329">
    <property type="term" value="F:formate-tetrahydrofolate ligase activity"/>
    <property type="evidence" value="ECO:0007669"/>
    <property type="project" value="InterPro"/>
</dbReference>
<proteinExistence type="predicted"/>
<dbReference type="GO" id="GO:0006730">
    <property type="term" value="P:one-carbon metabolic process"/>
    <property type="evidence" value="ECO:0007669"/>
    <property type="project" value="UniProtKB-KW"/>
</dbReference>
<dbReference type="FunFam" id="1.10.8.770:FF:000001">
    <property type="entry name" value="Methylenetetrahydrofolate dehydrogenase (NADP+ dependent) 1 like"/>
    <property type="match status" value="1"/>
</dbReference>
<gene>
    <name evidence="5" type="ORF">SLEP1_g31672</name>
</gene>
<organism evidence="5 6">
    <name type="scientific">Rubroshorea leprosula</name>
    <dbReference type="NCBI Taxonomy" id="152421"/>
    <lineage>
        <taxon>Eukaryota</taxon>
        <taxon>Viridiplantae</taxon>
        <taxon>Streptophyta</taxon>
        <taxon>Embryophyta</taxon>
        <taxon>Tracheophyta</taxon>
        <taxon>Spermatophyta</taxon>
        <taxon>Magnoliopsida</taxon>
        <taxon>eudicotyledons</taxon>
        <taxon>Gunneridae</taxon>
        <taxon>Pentapetalae</taxon>
        <taxon>rosids</taxon>
        <taxon>malvids</taxon>
        <taxon>Malvales</taxon>
        <taxon>Dipterocarpaceae</taxon>
        <taxon>Rubroshorea</taxon>
    </lineage>
</organism>
<dbReference type="SUPFAM" id="SSF52540">
    <property type="entry name" value="P-loop containing nucleoside triphosphate hydrolases"/>
    <property type="match status" value="1"/>
</dbReference>
<dbReference type="Gene3D" id="3.40.50.300">
    <property type="entry name" value="P-loop containing nucleotide triphosphate hydrolases"/>
    <property type="match status" value="1"/>
</dbReference>
<evidence type="ECO:0000313" key="5">
    <source>
        <dbReference type="EMBL" id="GKV21718.1"/>
    </source>
</evidence>
<keyword evidence="3" id="KW-0547">Nucleotide-binding</keyword>
<dbReference type="Gene3D" id="1.10.8.770">
    <property type="match status" value="1"/>
</dbReference>
<evidence type="ECO:0000256" key="3">
    <source>
        <dbReference type="ARBA" id="ARBA00022741"/>
    </source>
</evidence>
<comment type="caution">
    <text evidence="5">The sequence shown here is derived from an EMBL/GenBank/DDBJ whole genome shotgun (WGS) entry which is preliminary data.</text>
</comment>
<dbReference type="Proteomes" id="UP001054252">
    <property type="component" value="Unassembled WGS sequence"/>
</dbReference>
<protein>
    <submittedName>
        <fullName evidence="5">Uncharacterized protein</fullName>
    </submittedName>
</protein>
<accession>A0AAV5K8I7</accession>
<name>A0AAV5K8I7_9ROSI</name>
<keyword evidence="1" id="KW-0554">One-carbon metabolism</keyword>
<evidence type="ECO:0000313" key="6">
    <source>
        <dbReference type="Proteomes" id="UP001054252"/>
    </source>
</evidence>
<dbReference type="InterPro" id="IPR027417">
    <property type="entry name" value="P-loop_NTPase"/>
</dbReference>
<dbReference type="Pfam" id="PF01268">
    <property type="entry name" value="FTHFS"/>
    <property type="match status" value="2"/>
</dbReference>
<dbReference type="AlphaFoldDB" id="A0AAV5K8I7"/>
<dbReference type="GO" id="GO:0005524">
    <property type="term" value="F:ATP binding"/>
    <property type="evidence" value="ECO:0007669"/>
    <property type="project" value="UniProtKB-KW"/>
</dbReference>
<sequence>MRFQRGETSEKRLLWVLLSTLDELQGSGGGFYVFVGGITPTPLGEDKSTATVGMCQALGALLEKKLEHHNSKDQPLELKGVQLVLVTVSQSEKALFNRLCPLNKEGKRSFSDIMFRRLKKLGISKTKPEELTPEEVKRFARLDIDPNSITWRRVMDVNDRFLWEITIGQGQEE</sequence>
<evidence type="ECO:0000256" key="1">
    <source>
        <dbReference type="ARBA" id="ARBA00022563"/>
    </source>
</evidence>
<keyword evidence="2" id="KW-0436">Ligase</keyword>
<evidence type="ECO:0000256" key="4">
    <source>
        <dbReference type="ARBA" id="ARBA00022840"/>
    </source>
</evidence>